<sequence>MLLMENLGPGNQDMRDAFTSSRLLLSHESSLVIYRTPKMVPAPGWGANTWRQPSNALCDSQPSMGDSTPTILAACRSDSSGLRTPHATHVIAATPLGFTYPLPPGRTPSDPTQYPLAPSASGRSGSRASSYSSSSSPSLGRSGSHSNRNRRNAADTPVVPSPNLLPPSVNLIGGAAVPPEESPSELTTYMDTHANSVTMTPHMGMGRGVVTNGWRSIAIYGPVFPLSCLGTTVSWSAY</sequence>
<evidence type="ECO:0000256" key="1">
    <source>
        <dbReference type="SAM" id="MobiDB-lite"/>
    </source>
</evidence>
<protein>
    <submittedName>
        <fullName evidence="2">Uncharacterized protein</fullName>
    </submittedName>
</protein>
<accession>A0AA39MWD4</accession>
<dbReference type="Proteomes" id="UP001175226">
    <property type="component" value="Unassembled WGS sequence"/>
</dbReference>
<dbReference type="AlphaFoldDB" id="A0AA39MWD4"/>
<dbReference type="EMBL" id="JAUEPT010000009">
    <property type="protein sequence ID" value="KAK0448668.1"/>
    <property type="molecule type" value="Genomic_DNA"/>
</dbReference>
<gene>
    <name evidence="2" type="ORF">EV421DRAFT_1999586</name>
</gene>
<feature type="compositionally biased region" description="Low complexity" evidence="1">
    <location>
        <begin position="115"/>
        <end position="146"/>
    </location>
</feature>
<evidence type="ECO:0000313" key="3">
    <source>
        <dbReference type="Proteomes" id="UP001175226"/>
    </source>
</evidence>
<proteinExistence type="predicted"/>
<feature type="region of interest" description="Disordered" evidence="1">
    <location>
        <begin position="96"/>
        <end position="166"/>
    </location>
</feature>
<evidence type="ECO:0000313" key="2">
    <source>
        <dbReference type="EMBL" id="KAK0448668.1"/>
    </source>
</evidence>
<comment type="caution">
    <text evidence="2">The sequence shown here is derived from an EMBL/GenBank/DDBJ whole genome shotgun (WGS) entry which is preliminary data.</text>
</comment>
<reference evidence="2" key="1">
    <citation type="submission" date="2023-06" db="EMBL/GenBank/DDBJ databases">
        <authorList>
            <consortium name="Lawrence Berkeley National Laboratory"/>
            <person name="Ahrendt S."/>
            <person name="Sahu N."/>
            <person name="Indic B."/>
            <person name="Wong-Bajracharya J."/>
            <person name="Merenyi Z."/>
            <person name="Ke H.-M."/>
            <person name="Monk M."/>
            <person name="Kocsube S."/>
            <person name="Drula E."/>
            <person name="Lipzen A."/>
            <person name="Balint B."/>
            <person name="Henrissat B."/>
            <person name="Andreopoulos B."/>
            <person name="Martin F.M."/>
            <person name="Harder C.B."/>
            <person name="Rigling D."/>
            <person name="Ford K.L."/>
            <person name="Foster G.D."/>
            <person name="Pangilinan J."/>
            <person name="Papanicolaou A."/>
            <person name="Barry K."/>
            <person name="LaButti K."/>
            <person name="Viragh M."/>
            <person name="Koriabine M."/>
            <person name="Yan M."/>
            <person name="Riley R."/>
            <person name="Champramary S."/>
            <person name="Plett K.L."/>
            <person name="Tsai I.J."/>
            <person name="Slot J."/>
            <person name="Sipos G."/>
            <person name="Plett J."/>
            <person name="Nagy L.G."/>
            <person name="Grigoriev I.V."/>
        </authorList>
    </citation>
    <scope>NUCLEOTIDE SEQUENCE</scope>
    <source>
        <strain evidence="2">FPL87.14</strain>
    </source>
</reference>
<keyword evidence="3" id="KW-1185">Reference proteome</keyword>
<name>A0AA39MWD4_9AGAR</name>
<organism evidence="2 3">
    <name type="scientific">Armillaria borealis</name>
    <dbReference type="NCBI Taxonomy" id="47425"/>
    <lineage>
        <taxon>Eukaryota</taxon>
        <taxon>Fungi</taxon>
        <taxon>Dikarya</taxon>
        <taxon>Basidiomycota</taxon>
        <taxon>Agaricomycotina</taxon>
        <taxon>Agaricomycetes</taxon>
        <taxon>Agaricomycetidae</taxon>
        <taxon>Agaricales</taxon>
        <taxon>Marasmiineae</taxon>
        <taxon>Physalacriaceae</taxon>
        <taxon>Armillaria</taxon>
    </lineage>
</organism>